<dbReference type="EMBL" id="UFXQ01000001">
    <property type="protein sequence ID" value="STC70385.1"/>
    <property type="molecule type" value="Genomic_DNA"/>
</dbReference>
<keyword evidence="4" id="KW-1185">Reference proteome</keyword>
<protein>
    <submittedName>
        <fullName evidence="3">Uncharacterized protein</fullName>
    </submittedName>
</protein>
<dbReference type="STRING" id="35756.GCA_001044155_00060"/>
<dbReference type="AlphaFoldDB" id="A0A376CQ07"/>
<gene>
    <name evidence="3" type="ORF">NCTC11862_02202</name>
</gene>
<name>A0A376CQ07_9CORY</name>
<keyword evidence="2" id="KW-0472">Membrane</keyword>
<evidence type="ECO:0000256" key="1">
    <source>
        <dbReference type="SAM" id="MobiDB-lite"/>
    </source>
</evidence>
<organism evidence="3 4">
    <name type="scientific">Corynebacterium pilosum</name>
    <dbReference type="NCBI Taxonomy" id="35756"/>
    <lineage>
        <taxon>Bacteria</taxon>
        <taxon>Bacillati</taxon>
        <taxon>Actinomycetota</taxon>
        <taxon>Actinomycetes</taxon>
        <taxon>Mycobacteriales</taxon>
        <taxon>Corynebacteriaceae</taxon>
        <taxon>Corynebacterium</taxon>
    </lineage>
</organism>
<dbReference type="Proteomes" id="UP000254467">
    <property type="component" value="Unassembled WGS sequence"/>
</dbReference>
<keyword evidence="2" id="KW-0812">Transmembrane</keyword>
<evidence type="ECO:0000256" key="2">
    <source>
        <dbReference type="SAM" id="Phobius"/>
    </source>
</evidence>
<feature type="region of interest" description="Disordered" evidence="1">
    <location>
        <begin position="101"/>
        <end position="140"/>
    </location>
</feature>
<reference evidence="3 4" key="1">
    <citation type="submission" date="2018-06" db="EMBL/GenBank/DDBJ databases">
        <authorList>
            <consortium name="Pathogen Informatics"/>
            <person name="Doyle S."/>
        </authorList>
    </citation>
    <scope>NUCLEOTIDE SEQUENCE [LARGE SCALE GENOMIC DNA]</scope>
    <source>
        <strain evidence="3 4">NCTC11862</strain>
    </source>
</reference>
<proteinExistence type="predicted"/>
<evidence type="ECO:0000313" key="4">
    <source>
        <dbReference type="Proteomes" id="UP000254467"/>
    </source>
</evidence>
<feature type="transmembrane region" description="Helical" evidence="2">
    <location>
        <begin position="280"/>
        <end position="303"/>
    </location>
</feature>
<keyword evidence="2" id="KW-1133">Transmembrane helix</keyword>
<evidence type="ECO:0000313" key="3">
    <source>
        <dbReference type="EMBL" id="STC70385.1"/>
    </source>
</evidence>
<accession>A0A376CQ07</accession>
<sequence length="311" mass="31545">MPAAPHAAAQIPEGLDPAAVAEMIPSTISVPAGQTTSVDVGVPVNVSYAGGGWSVSASGTGVSVTAPNQPGSQVSVPVSAGGYSATITLVAEDTAYAGASGGDAGTAPGAPAQPAPAAPGAPAQPGREAAPTPPRQPAAPVDTNQAEHLYFEGEIHGNVLSVTLSLRQAAELAPLAAGNSEGLKLRYIDINGKIIEGVQRDIDMGARTMTLTFPEGETPDNPFILEVVRDDAVAEYIVTITATNARVAEPVASAEGGSNPYGEVAQGAEAAREQQSGSEWVWWVILAGVVLILILVVALIVALRKRGRGRR</sequence>
<feature type="compositionally biased region" description="Low complexity" evidence="1">
    <location>
        <begin position="120"/>
        <end position="130"/>
    </location>
</feature>